<evidence type="ECO:0000256" key="2">
    <source>
        <dbReference type="SAM" id="MobiDB-lite"/>
    </source>
</evidence>
<proteinExistence type="predicted"/>
<comment type="caution">
    <text evidence="4">The sequence shown here is derived from an EMBL/GenBank/DDBJ whole genome shotgun (WGS) entry which is preliminary data.</text>
</comment>
<dbReference type="Pfam" id="PF00691">
    <property type="entry name" value="OmpA"/>
    <property type="match status" value="1"/>
</dbReference>
<dbReference type="PANTHER" id="PTHR30329:SF21">
    <property type="entry name" value="LIPOPROTEIN YIAD-RELATED"/>
    <property type="match status" value="1"/>
</dbReference>
<organism evidence="4 5">
    <name type="scientific">Paralimibaculum aggregatum</name>
    <dbReference type="NCBI Taxonomy" id="3036245"/>
    <lineage>
        <taxon>Bacteria</taxon>
        <taxon>Pseudomonadati</taxon>
        <taxon>Pseudomonadota</taxon>
        <taxon>Alphaproteobacteria</taxon>
        <taxon>Rhodobacterales</taxon>
        <taxon>Paracoccaceae</taxon>
        <taxon>Paralimibaculum</taxon>
    </lineage>
</organism>
<dbReference type="InterPro" id="IPR006665">
    <property type="entry name" value="OmpA-like"/>
</dbReference>
<evidence type="ECO:0000259" key="3">
    <source>
        <dbReference type="PROSITE" id="PS51123"/>
    </source>
</evidence>
<evidence type="ECO:0000313" key="5">
    <source>
        <dbReference type="Proteomes" id="UP001239909"/>
    </source>
</evidence>
<sequence>MRGLIGSVVGGMLSRAGALGLALGLSIAGAPDAAPAGEAAAGADPVLRIAVTAGERPRVTGALPASLRAGSLRSLFPNARISEELVSAGPGDPVAWERAFAALQIALPRIAVARITICAGRLELSGRLREGFARAETAAALRLAVGAGWELAFDLAEPPPPAALSFRIGRAEADEAGSAAAAGETALRDDPEAVPELGAGPPPLPPPPETAALALTGMLPDGLSVRQAVTTLGVPAEARLTGGGTGNSADWSVALGAIGRLALIYETAAGSLAPGEDAAVRFAVEGRLAPGQDADEVAAWLAAVLPADWEIAVAGRSRPAGATDRRTDPFTGGTERRIAGHWIPEPEIAADRESCARAIAAAQRAPRLSFPSGQSVLGPEMDRVLDRIAGIAYACLAVAGRRLEILGHTDAKGDPARNRALSAERAMAVRAALVARGLPGELLRAVGRGAAAPVASNETAEGRERNRRIEFAWIGS</sequence>
<feature type="region of interest" description="Disordered" evidence="2">
    <location>
        <begin position="178"/>
        <end position="209"/>
    </location>
</feature>
<dbReference type="Proteomes" id="UP001239909">
    <property type="component" value="Unassembled WGS sequence"/>
</dbReference>
<protein>
    <recommendedName>
        <fullName evidence="3">OmpA-like domain-containing protein</fullName>
    </recommendedName>
</protein>
<dbReference type="PANTHER" id="PTHR30329">
    <property type="entry name" value="STATOR ELEMENT OF FLAGELLAR MOTOR COMPLEX"/>
    <property type="match status" value="1"/>
</dbReference>
<feature type="compositionally biased region" description="Basic and acidic residues" evidence="2">
    <location>
        <begin position="323"/>
        <end position="335"/>
    </location>
</feature>
<feature type="region of interest" description="Disordered" evidence="2">
    <location>
        <begin position="316"/>
        <end position="335"/>
    </location>
</feature>
<keyword evidence="5" id="KW-1185">Reference proteome</keyword>
<name>A0ABQ6LGP4_9RHOB</name>
<reference evidence="4 5" key="1">
    <citation type="submission" date="2023-04" db="EMBL/GenBank/DDBJ databases">
        <title>Marinoamorphus aggregata gen. nov., sp. Nov., isolate from tissue of brittle star Ophioplocus japonicus.</title>
        <authorList>
            <person name="Kawano K."/>
            <person name="Sawayama S."/>
            <person name="Nakagawa S."/>
        </authorList>
    </citation>
    <scope>NUCLEOTIDE SEQUENCE [LARGE SCALE GENOMIC DNA]</scope>
    <source>
        <strain evidence="4 5">NKW23</strain>
    </source>
</reference>
<evidence type="ECO:0000256" key="1">
    <source>
        <dbReference type="PROSITE-ProRule" id="PRU00473"/>
    </source>
</evidence>
<dbReference type="EMBL" id="BSYI01000011">
    <property type="protein sequence ID" value="GMG82472.1"/>
    <property type="molecule type" value="Genomic_DNA"/>
</dbReference>
<feature type="domain" description="OmpA-like" evidence="3">
    <location>
        <begin position="357"/>
        <end position="476"/>
    </location>
</feature>
<gene>
    <name evidence="4" type="ORF">LNKW23_16850</name>
</gene>
<feature type="compositionally biased region" description="Pro residues" evidence="2">
    <location>
        <begin position="200"/>
        <end position="209"/>
    </location>
</feature>
<dbReference type="SUPFAM" id="SSF103088">
    <property type="entry name" value="OmpA-like"/>
    <property type="match status" value="1"/>
</dbReference>
<evidence type="ECO:0000313" key="4">
    <source>
        <dbReference type="EMBL" id="GMG82472.1"/>
    </source>
</evidence>
<dbReference type="InterPro" id="IPR050330">
    <property type="entry name" value="Bact_OuterMem_StrucFunc"/>
</dbReference>
<dbReference type="InterPro" id="IPR036737">
    <property type="entry name" value="OmpA-like_sf"/>
</dbReference>
<dbReference type="PROSITE" id="PS51123">
    <property type="entry name" value="OMPA_2"/>
    <property type="match status" value="1"/>
</dbReference>
<dbReference type="Gene3D" id="3.30.1330.60">
    <property type="entry name" value="OmpA-like domain"/>
    <property type="match status" value="1"/>
</dbReference>
<accession>A0ABQ6LGP4</accession>
<keyword evidence="1" id="KW-0472">Membrane</keyword>
<dbReference type="RefSeq" id="WP_285671255.1">
    <property type="nucleotide sequence ID" value="NZ_BSYI01000011.1"/>
</dbReference>
<dbReference type="CDD" id="cd07185">
    <property type="entry name" value="OmpA_C-like"/>
    <property type="match status" value="1"/>
</dbReference>